<dbReference type="Pfam" id="PF01238">
    <property type="entry name" value="PMI_typeI_C"/>
    <property type="match status" value="1"/>
</dbReference>
<keyword evidence="17" id="KW-1185">Reference proteome</keyword>
<dbReference type="InterPro" id="IPR046457">
    <property type="entry name" value="PMI_typeI_cat"/>
</dbReference>
<dbReference type="PANTHER" id="PTHR10309">
    <property type="entry name" value="MANNOSE-6-PHOSPHATE ISOMERASE"/>
    <property type="match status" value="1"/>
</dbReference>
<dbReference type="EC" id="5.3.1.8" evidence="4 10"/>
<keyword evidence="7 10" id="KW-0413">Isomerase</keyword>
<evidence type="ECO:0000256" key="11">
    <source>
        <dbReference type="RuleBase" id="RU004189"/>
    </source>
</evidence>
<evidence type="ECO:0000259" key="13">
    <source>
        <dbReference type="Pfam" id="PF01238"/>
    </source>
</evidence>
<evidence type="ECO:0000259" key="14">
    <source>
        <dbReference type="Pfam" id="PF20511"/>
    </source>
</evidence>
<dbReference type="InterPro" id="IPR016305">
    <property type="entry name" value="Mannose-6-P_Isomerase"/>
</dbReference>
<dbReference type="Proteomes" id="UP001367676">
    <property type="component" value="Unassembled WGS sequence"/>
</dbReference>
<dbReference type="GO" id="GO:0005829">
    <property type="term" value="C:cytosol"/>
    <property type="evidence" value="ECO:0007669"/>
    <property type="project" value="TreeGrafter"/>
</dbReference>
<dbReference type="EMBL" id="JBBCAQ010000006">
    <property type="protein sequence ID" value="KAK7603612.1"/>
    <property type="molecule type" value="Genomic_DNA"/>
</dbReference>
<name>A0AAN9TTP9_9HEMI</name>
<dbReference type="Pfam" id="PF20511">
    <property type="entry name" value="PMI_typeI_cat"/>
    <property type="match status" value="1"/>
</dbReference>
<feature type="binding site" evidence="9">
    <location>
        <position position="130"/>
    </location>
    <ligand>
        <name>Zn(2+)</name>
        <dbReference type="ChEBI" id="CHEBI:29105"/>
    </ligand>
</feature>
<evidence type="ECO:0000256" key="10">
    <source>
        <dbReference type="RuleBase" id="RU000611"/>
    </source>
</evidence>
<dbReference type="FunFam" id="2.60.120.10:FF:000044">
    <property type="entry name" value="Mannose-6-phosphate isomerase"/>
    <property type="match status" value="1"/>
</dbReference>
<comment type="pathway">
    <text evidence="2 12">Nucleotide-sugar biosynthesis; GDP-alpha-D-mannose biosynthesis; alpha-D-mannose 1-phosphate from D-fructose 6-phosphate: step 1/2.</text>
</comment>
<dbReference type="InterPro" id="IPR046456">
    <property type="entry name" value="PMI_typeI_C"/>
</dbReference>
<feature type="domain" description="Phosphomannose isomerase type I helical insertion" evidence="15">
    <location>
        <begin position="170"/>
        <end position="244"/>
    </location>
</feature>
<dbReference type="Gene3D" id="1.10.441.10">
    <property type="entry name" value="Phosphomannose Isomerase, domain 2"/>
    <property type="match status" value="1"/>
</dbReference>
<feature type="domain" description="Phosphomannose isomerase type I C-terminal" evidence="13">
    <location>
        <begin position="322"/>
        <end position="363"/>
    </location>
</feature>
<accession>A0AAN9TTP9</accession>
<feature type="binding site" evidence="9">
    <location>
        <position position="263"/>
    </location>
    <ligand>
        <name>Zn(2+)</name>
        <dbReference type="ChEBI" id="CHEBI:29105"/>
    </ligand>
</feature>
<evidence type="ECO:0000256" key="4">
    <source>
        <dbReference type="ARBA" id="ARBA00011956"/>
    </source>
</evidence>
<evidence type="ECO:0000256" key="2">
    <source>
        <dbReference type="ARBA" id="ARBA00004666"/>
    </source>
</evidence>
<proteinExistence type="inferred from homology"/>
<dbReference type="AlphaFoldDB" id="A0AAN9TTP9"/>
<feature type="binding site" evidence="9">
    <location>
        <position position="105"/>
    </location>
    <ligand>
        <name>Zn(2+)</name>
        <dbReference type="ChEBI" id="CHEBI:29105"/>
    </ligand>
</feature>
<dbReference type="InterPro" id="IPR014710">
    <property type="entry name" value="RmlC-like_jellyroll"/>
</dbReference>
<dbReference type="SUPFAM" id="SSF51182">
    <property type="entry name" value="RmlC-like cupins"/>
    <property type="match status" value="1"/>
</dbReference>
<evidence type="ECO:0000259" key="15">
    <source>
        <dbReference type="Pfam" id="PF20512"/>
    </source>
</evidence>
<dbReference type="InterPro" id="IPR011051">
    <property type="entry name" value="RmlC_Cupin_sf"/>
</dbReference>
<evidence type="ECO:0000313" key="17">
    <source>
        <dbReference type="Proteomes" id="UP001367676"/>
    </source>
</evidence>
<dbReference type="PRINTS" id="PR00714">
    <property type="entry name" value="MAN6PISMRASE"/>
</dbReference>
<comment type="caution">
    <text evidence="16">The sequence shown here is derived from an EMBL/GenBank/DDBJ whole genome shotgun (WGS) entry which is preliminary data.</text>
</comment>
<dbReference type="GO" id="GO:0008270">
    <property type="term" value="F:zinc ion binding"/>
    <property type="evidence" value="ECO:0007669"/>
    <property type="project" value="InterPro"/>
</dbReference>
<dbReference type="PANTHER" id="PTHR10309:SF0">
    <property type="entry name" value="MANNOSE-6-PHOSPHATE ISOMERASE"/>
    <property type="match status" value="1"/>
</dbReference>
<dbReference type="InterPro" id="IPR001250">
    <property type="entry name" value="Man6P_Isoase-1"/>
</dbReference>
<dbReference type="PIRSF" id="PIRSF001480">
    <property type="entry name" value="Mannose-6-phosphate_isomerase"/>
    <property type="match status" value="1"/>
</dbReference>
<evidence type="ECO:0000256" key="6">
    <source>
        <dbReference type="ARBA" id="ARBA00022833"/>
    </source>
</evidence>
<feature type="active site" evidence="8">
    <location>
        <position position="282"/>
    </location>
</feature>
<dbReference type="PROSITE" id="PS00965">
    <property type="entry name" value="PMI_I_1"/>
    <property type="match status" value="1"/>
</dbReference>
<dbReference type="GO" id="GO:0005975">
    <property type="term" value="P:carbohydrate metabolic process"/>
    <property type="evidence" value="ECO:0007669"/>
    <property type="project" value="InterPro"/>
</dbReference>
<dbReference type="CDD" id="cd07011">
    <property type="entry name" value="cupin_PMI_type_I_N"/>
    <property type="match status" value="1"/>
</dbReference>
<feature type="binding site" evidence="9">
    <location>
        <position position="103"/>
    </location>
    <ligand>
        <name>Zn(2+)</name>
        <dbReference type="ChEBI" id="CHEBI:29105"/>
    </ligand>
</feature>
<evidence type="ECO:0000256" key="7">
    <source>
        <dbReference type="ARBA" id="ARBA00023235"/>
    </source>
</evidence>
<comment type="catalytic activity">
    <reaction evidence="1 10">
        <text>D-mannose 6-phosphate = D-fructose 6-phosphate</text>
        <dbReference type="Rhea" id="RHEA:12356"/>
        <dbReference type="ChEBI" id="CHEBI:58735"/>
        <dbReference type="ChEBI" id="CHEBI:61527"/>
        <dbReference type="EC" id="5.3.1.8"/>
    </reaction>
</comment>
<feature type="domain" description="Phosphomannose isomerase type I catalytic" evidence="14">
    <location>
        <begin position="4"/>
        <end position="146"/>
    </location>
</feature>
<dbReference type="GO" id="GO:0009298">
    <property type="term" value="P:GDP-mannose biosynthetic process"/>
    <property type="evidence" value="ECO:0007669"/>
    <property type="project" value="InterPro"/>
</dbReference>
<comment type="cofactor">
    <cofactor evidence="9 10">
        <name>Zn(2+)</name>
        <dbReference type="ChEBI" id="CHEBI:29105"/>
    </cofactor>
    <text evidence="9 10">Binds 1 zinc ion per subunit.</text>
</comment>
<evidence type="ECO:0000256" key="9">
    <source>
        <dbReference type="PIRSR" id="PIRSR001480-2"/>
    </source>
</evidence>
<protein>
    <recommendedName>
        <fullName evidence="4 10">Mannose-6-phosphate isomerase</fullName>
        <ecNumber evidence="4 10">5.3.1.8</ecNumber>
    </recommendedName>
</protein>
<sequence>MALELLCPIKTYHWGKVGRTSLVAYLKQNADFSFIANPNESYAELWMGTHPSGPAIIKDNDMPLENWILQKPSILGEKVLNTFGNNLPFLFKILSINMPLSIQVHPSQEKAKELNSSYPDVYKDPNHKPELAIALSKFEALCGFRPYDEIKQFLIDIPELSKVIGEELVEKFVTSDESSVQCNLKFCFTSLMTASKTFVKSQLDAFLQRVRKMTDSQSSVLGDLLTKIYDYFPGDVGCFCIYFLNYLILEPDEAIFLPANEPHAYISGDCVECMACSDNVIRAGLTPKYRDVETLCEILNYSTKSANSKILFPEIENDFSTVYKPPVPEFAVCKINVSPGKEYHLIPRDSSSIFIVIDGSASLEKVKISKGQVFFLNANNHFVINVSTNEEPLTLFQAFVNV</sequence>
<evidence type="ECO:0000256" key="8">
    <source>
        <dbReference type="PIRSR" id="PIRSR001480-1"/>
    </source>
</evidence>
<evidence type="ECO:0000256" key="12">
    <source>
        <dbReference type="RuleBase" id="RU004248"/>
    </source>
</evidence>
<dbReference type="NCBIfam" id="TIGR00218">
    <property type="entry name" value="manA"/>
    <property type="match status" value="1"/>
</dbReference>
<dbReference type="Gene3D" id="2.60.120.10">
    <property type="entry name" value="Jelly Rolls"/>
    <property type="match status" value="2"/>
</dbReference>
<gene>
    <name evidence="16" type="ORF">V9T40_003611</name>
</gene>
<dbReference type="InterPro" id="IPR046458">
    <property type="entry name" value="PMI_typeI_hel"/>
</dbReference>
<dbReference type="GO" id="GO:0004476">
    <property type="term" value="F:mannose-6-phosphate isomerase activity"/>
    <property type="evidence" value="ECO:0007669"/>
    <property type="project" value="UniProtKB-EC"/>
</dbReference>
<evidence type="ECO:0000256" key="3">
    <source>
        <dbReference type="ARBA" id="ARBA00010772"/>
    </source>
</evidence>
<keyword evidence="5 9" id="KW-0479">Metal-binding</keyword>
<reference evidence="16 17" key="1">
    <citation type="submission" date="2024-03" db="EMBL/GenBank/DDBJ databases">
        <title>Adaptation during the transition from Ophiocordyceps entomopathogen to insect associate is accompanied by gene loss and intensified selection.</title>
        <authorList>
            <person name="Ward C.M."/>
            <person name="Onetto C.A."/>
            <person name="Borneman A.R."/>
        </authorList>
    </citation>
    <scope>NUCLEOTIDE SEQUENCE [LARGE SCALE GENOMIC DNA]</scope>
    <source>
        <strain evidence="16">AWRI1</strain>
        <tissue evidence="16">Single Adult Female</tissue>
    </source>
</reference>
<dbReference type="PROSITE" id="PS00966">
    <property type="entry name" value="PMI_I_2"/>
    <property type="match status" value="1"/>
</dbReference>
<evidence type="ECO:0000256" key="5">
    <source>
        <dbReference type="ARBA" id="ARBA00022723"/>
    </source>
</evidence>
<evidence type="ECO:0000313" key="16">
    <source>
        <dbReference type="EMBL" id="KAK7603612.1"/>
    </source>
</evidence>
<comment type="similarity">
    <text evidence="3 11">Belongs to the mannose-6-phosphate isomerase type 1 family.</text>
</comment>
<keyword evidence="6 9" id="KW-0862">Zinc</keyword>
<dbReference type="Pfam" id="PF20512">
    <property type="entry name" value="PMI_typeI_hel"/>
    <property type="match status" value="1"/>
</dbReference>
<evidence type="ECO:0000256" key="1">
    <source>
        <dbReference type="ARBA" id="ARBA00000757"/>
    </source>
</evidence>
<organism evidence="16 17">
    <name type="scientific">Parthenolecanium corni</name>
    <dbReference type="NCBI Taxonomy" id="536013"/>
    <lineage>
        <taxon>Eukaryota</taxon>
        <taxon>Metazoa</taxon>
        <taxon>Ecdysozoa</taxon>
        <taxon>Arthropoda</taxon>
        <taxon>Hexapoda</taxon>
        <taxon>Insecta</taxon>
        <taxon>Pterygota</taxon>
        <taxon>Neoptera</taxon>
        <taxon>Paraneoptera</taxon>
        <taxon>Hemiptera</taxon>
        <taxon>Sternorrhyncha</taxon>
        <taxon>Coccoidea</taxon>
        <taxon>Coccidae</taxon>
        <taxon>Parthenolecanium</taxon>
    </lineage>
</organism>
<dbReference type="InterPro" id="IPR018050">
    <property type="entry name" value="Pmannose_isomerase-type1_CS"/>
</dbReference>